<feature type="binding site" evidence="18">
    <location>
        <position position="105"/>
    </location>
    <ligand>
        <name>substrate</name>
    </ligand>
</feature>
<evidence type="ECO:0000256" key="17">
    <source>
        <dbReference type="PIRNR" id="PIRNR017689"/>
    </source>
</evidence>
<dbReference type="EC" id="2.9.1.2" evidence="5 17"/>
<dbReference type="PIRSF" id="PIRSF017689">
    <property type="entry name" value="SepSecS"/>
    <property type="match status" value="1"/>
</dbReference>
<comment type="pathway">
    <text evidence="3 17">Aminoacyl-tRNA biosynthesis; selenocysteinyl-tRNA(Sec) biosynthesis; selenocysteinyl-tRNA(Sec) from L-seryl-tRNA(Sec) (archaeal/eukaryal route): step 2/2.</text>
</comment>
<feature type="binding site" evidence="18">
    <location>
        <position position="289"/>
    </location>
    <ligand>
        <name>tRNA</name>
        <dbReference type="ChEBI" id="CHEBI:17843"/>
    </ligand>
</feature>
<evidence type="ECO:0000256" key="8">
    <source>
        <dbReference type="ARBA" id="ARBA00022679"/>
    </source>
</evidence>
<dbReference type="GO" id="GO:0001717">
    <property type="term" value="P:conversion of seryl-tRNAsec to selenocys-tRNAsec"/>
    <property type="evidence" value="ECO:0007669"/>
    <property type="project" value="UniProtKB-UniRule"/>
</dbReference>
<evidence type="ECO:0000256" key="9">
    <source>
        <dbReference type="ARBA" id="ARBA00022884"/>
    </source>
</evidence>
<dbReference type="NCBIfam" id="TIGR03531">
    <property type="entry name" value="selenium_SpcS"/>
    <property type="match status" value="1"/>
</dbReference>
<dbReference type="OrthoDB" id="10263545at2759"/>
<dbReference type="SUPFAM" id="SSF53383">
    <property type="entry name" value="PLP-dependent transferases"/>
    <property type="match status" value="1"/>
</dbReference>
<protein>
    <recommendedName>
        <fullName evidence="6 17">O-phosphoseryl-tRNA(Sec) selenium transferase</fullName>
        <ecNumber evidence="5 17">2.9.1.2</ecNumber>
    </recommendedName>
    <alternativeName>
        <fullName evidence="13 17">Selenocysteine synthase</fullName>
    </alternativeName>
    <alternativeName>
        <fullName evidence="14 17">Selenocysteinyl-tRNA(Sec) synthase</fullName>
    </alternativeName>
    <alternativeName>
        <fullName evidence="15 17">Sep-tRNA:Sec-tRNA synthase</fullName>
    </alternativeName>
</protein>
<comment type="catalytic activity">
    <reaction evidence="16 17">
        <text>O-phospho-L-seryl-tRNA(Sec) + selenophosphate + H2O = L-selenocysteinyl-tRNA(Sec) + 2 phosphate</text>
        <dbReference type="Rhea" id="RHEA:25041"/>
        <dbReference type="Rhea" id="RHEA-COMP:9743"/>
        <dbReference type="Rhea" id="RHEA-COMP:9947"/>
        <dbReference type="ChEBI" id="CHEBI:15377"/>
        <dbReference type="ChEBI" id="CHEBI:16144"/>
        <dbReference type="ChEBI" id="CHEBI:43474"/>
        <dbReference type="ChEBI" id="CHEBI:78551"/>
        <dbReference type="ChEBI" id="CHEBI:78573"/>
        <dbReference type="EC" id="2.9.1.2"/>
    </reaction>
</comment>
<evidence type="ECO:0000256" key="19">
    <source>
        <dbReference type="PIRSR" id="PIRSR017689-50"/>
    </source>
</evidence>
<organism evidence="20 21">
    <name type="scientific">Pelagomonas calceolata</name>
    <dbReference type="NCBI Taxonomy" id="35677"/>
    <lineage>
        <taxon>Eukaryota</taxon>
        <taxon>Sar</taxon>
        <taxon>Stramenopiles</taxon>
        <taxon>Ochrophyta</taxon>
        <taxon>Pelagophyceae</taxon>
        <taxon>Pelagomonadales</taxon>
        <taxon>Pelagomonadaceae</taxon>
        <taxon>Pelagomonas</taxon>
    </lineage>
</organism>
<accession>A0A8J2WPB6</accession>
<dbReference type="PANTHER" id="PTHR12944:SF2">
    <property type="entry name" value="O-PHOSPHOSERYL-TRNA(SEC) SELENIUM TRANSFERASE"/>
    <property type="match status" value="1"/>
</dbReference>
<keyword evidence="11 17" id="KW-0648">Protein biosynthesis</keyword>
<evidence type="ECO:0000256" key="1">
    <source>
        <dbReference type="ARBA" id="ARBA00001933"/>
    </source>
</evidence>
<comment type="subcellular location">
    <subcellularLocation>
        <location evidence="17">Cytoplasm</location>
    </subcellularLocation>
</comment>
<evidence type="ECO:0000256" key="4">
    <source>
        <dbReference type="ARBA" id="ARBA00007037"/>
    </source>
</evidence>
<feature type="binding site" evidence="18">
    <location>
        <position position="75"/>
    </location>
    <ligand>
        <name>pyridoxal 5'-phosphate</name>
        <dbReference type="ChEBI" id="CHEBI:597326"/>
    </ligand>
</feature>
<feature type="modified residue" description="N6-(pyridoxal phosphate)lysine" evidence="19">
    <location>
        <position position="302"/>
    </location>
</feature>
<dbReference type="Pfam" id="PF05889">
    <property type="entry name" value="SepSecS"/>
    <property type="match status" value="1"/>
</dbReference>
<evidence type="ECO:0000256" key="2">
    <source>
        <dbReference type="ARBA" id="ARBA00002552"/>
    </source>
</evidence>
<comment type="caution">
    <text evidence="20">The sequence shown here is derived from an EMBL/GenBank/DDBJ whole genome shotgun (WGS) entry which is preliminary data.</text>
</comment>
<dbReference type="InterPro" id="IPR019872">
    <property type="entry name" value="Sec-tRNA_Se_transferase"/>
</dbReference>
<keyword evidence="9 17" id="KW-0694">RNA-binding</keyword>
<keyword evidence="7 17" id="KW-0820">tRNA-binding</keyword>
<dbReference type="PANTHER" id="PTHR12944">
    <property type="entry name" value="SOLUBLE LIVER ANTIGEN/LIVER PANCREAS ANTIGEN"/>
    <property type="match status" value="1"/>
</dbReference>
<keyword evidence="17" id="KW-0963">Cytoplasm</keyword>
<feature type="binding site" evidence="18">
    <location>
        <position position="492"/>
    </location>
    <ligand>
        <name>tRNA</name>
        <dbReference type="ChEBI" id="CHEBI:17843"/>
    </ligand>
</feature>
<comment type="function">
    <text evidence="2 17">Converts O-phosphoseryl-tRNA(Sec) to selenocysteinyl-tRNA(Sec) required for selenoprotein biosynthesis.</text>
</comment>
<evidence type="ECO:0000256" key="18">
    <source>
        <dbReference type="PIRSR" id="PIRSR017689-1"/>
    </source>
</evidence>
<evidence type="ECO:0000256" key="15">
    <source>
        <dbReference type="ARBA" id="ARBA00032693"/>
    </source>
</evidence>
<evidence type="ECO:0000256" key="5">
    <source>
        <dbReference type="ARBA" id="ARBA00012464"/>
    </source>
</evidence>
<dbReference type="UniPathway" id="UPA00906">
    <property type="reaction ID" value="UER00898"/>
</dbReference>
<comment type="similarity">
    <text evidence="4 17">Belongs to the SepSecS family.</text>
</comment>
<feature type="binding site" evidence="18">
    <location>
        <position position="331"/>
    </location>
    <ligand>
        <name>substrate</name>
    </ligand>
</feature>
<comment type="cofactor">
    <cofactor evidence="1 17 19">
        <name>pyridoxal 5'-phosphate</name>
        <dbReference type="ChEBI" id="CHEBI:597326"/>
    </cofactor>
</comment>
<feature type="binding site" evidence="18">
    <location>
        <position position="97"/>
    </location>
    <ligand>
        <name>substrate</name>
    </ligand>
</feature>
<evidence type="ECO:0000256" key="6">
    <source>
        <dbReference type="ARBA" id="ARBA00021963"/>
    </source>
</evidence>
<dbReference type="AlphaFoldDB" id="A0A8J2WPB6"/>
<feature type="site" description="May act as a substrate filter by repelling compounds with a negatively charged alpha-carboxylate" evidence="19">
    <location>
        <position position="74"/>
    </location>
</feature>
<sequence>MDAAFYDSAAKLVDAHVVDQARQVEKTNRRPVQELVDQRRLPTKGWSDDAVEKLLRDCAAMDSNNFEENVGVGEREARVLSGVVRRRHFGLAHGVGRSGDVAAVQPKAAGSSLLAKLANALALDALKEAGLVEFRRAVVLPCATGLSLSLCLLALRNQLPPTERAKKSKALWCRVDQKSCFKGILLAGLEAEVVAPRTDGSAPIHNRKTQPPPSSDELRTNLEALERRLQNNEDVFCIVTTTSCFAPRAPDDVVGVARLCLKHNVRHVVNNAYGVQCSKTCAQIARASRVGRVDVVVASTDKNFLVPVGGAVVAGNDADIIDTIGRAYPGRASATPCVDLLATLLGLGRNGWRSLLDEREAQLEGFRSSLEDVARKHGERLLDTPHNRISFGVTLSALAAKARRVKDDDNAVRDRCTKFGSMLFTRCVSGTRVVARETDAKDIAGYSFVGWGASCDDYPEPYFTAACALGASGRELADFVGRLDRAFGQAHKQLDKELRRRSDSQDSLSTSNL</sequence>
<dbReference type="Proteomes" id="UP000789595">
    <property type="component" value="Unassembled WGS sequence"/>
</dbReference>
<dbReference type="InterPro" id="IPR015424">
    <property type="entry name" value="PyrdxlP-dep_Trfase"/>
</dbReference>
<evidence type="ECO:0000313" key="20">
    <source>
        <dbReference type="EMBL" id="CAH0374910.1"/>
    </source>
</evidence>
<feature type="binding site" evidence="18">
    <location>
        <position position="98"/>
    </location>
    <ligand>
        <name>substrate</name>
    </ligand>
</feature>
<reference evidence="20" key="1">
    <citation type="submission" date="2021-11" db="EMBL/GenBank/DDBJ databases">
        <authorList>
            <consortium name="Genoscope - CEA"/>
            <person name="William W."/>
        </authorList>
    </citation>
    <scope>NUCLEOTIDE SEQUENCE</scope>
</reference>
<dbReference type="EMBL" id="CAKKNE010000004">
    <property type="protein sequence ID" value="CAH0374910.1"/>
    <property type="molecule type" value="Genomic_DNA"/>
</dbReference>
<evidence type="ECO:0000256" key="11">
    <source>
        <dbReference type="ARBA" id="ARBA00022917"/>
    </source>
</evidence>
<name>A0A8J2WPB6_9STRA</name>
<proteinExistence type="inferred from homology"/>
<dbReference type="GO" id="GO:0098621">
    <property type="term" value="F:O-phosphoseryl-tRNA(Sec) selenium transferase activity"/>
    <property type="evidence" value="ECO:0007669"/>
    <property type="project" value="UniProtKB-EC"/>
</dbReference>
<dbReference type="GO" id="GO:0000049">
    <property type="term" value="F:tRNA binding"/>
    <property type="evidence" value="ECO:0007669"/>
    <property type="project" value="UniProtKB-UniRule"/>
</dbReference>
<dbReference type="InterPro" id="IPR015421">
    <property type="entry name" value="PyrdxlP-dep_Trfase_major"/>
</dbReference>
<evidence type="ECO:0000256" key="3">
    <source>
        <dbReference type="ARBA" id="ARBA00004822"/>
    </source>
</evidence>
<keyword evidence="12 17" id="KW-0711">Selenium</keyword>
<feature type="binding site" evidence="18">
    <location>
        <position position="426"/>
    </location>
    <ligand>
        <name>tRNA</name>
        <dbReference type="ChEBI" id="CHEBI:17843"/>
    </ligand>
</feature>
<dbReference type="GO" id="GO:0001514">
    <property type="term" value="P:selenocysteine incorporation"/>
    <property type="evidence" value="ECO:0007669"/>
    <property type="project" value="TreeGrafter"/>
</dbReference>
<evidence type="ECO:0000256" key="14">
    <source>
        <dbReference type="ARBA" id="ARBA00032048"/>
    </source>
</evidence>
<keyword evidence="8 17" id="KW-0808">Transferase</keyword>
<dbReference type="InterPro" id="IPR008829">
    <property type="entry name" value="SepSecS/SepCysS"/>
</dbReference>
<evidence type="ECO:0000256" key="13">
    <source>
        <dbReference type="ARBA" id="ARBA00030669"/>
    </source>
</evidence>
<gene>
    <name evidence="20" type="ORF">PECAL_4P22230</name>
</gene>
<evidence type="ECO:0000256" key="16">
    <source>
        <dbReference type="ARBA" id="ARBA00048808"/>
    </source>
</evidence>
<dbReference type="Gene3D" id="3.40.640.10">
    <property type="entry name" value="Type I PLP-dependent aspartate aminotransferase-like (Major domain)"/>
    <property type="match status" value="1"/>
</dbReference>
<evidence type="ECO:0000256" key="12">
    <source>
        <dbReference type="ARBA" id="ARBA00023266"/>
    </source>
</evidence>
<evidence type="ECO:0000313" key="21">
    <source>
        <dbReference type="Proteomes" id="UP000789595"/>
    </source>
</evidence>
<dbReference type="GO" id="GO:0005737">
    <property type="term" value="C:cytoplasm"/>
    <property type="evidence" value="ECO:0007669"/>
    <property type="project" value="UniProtKB-SubCell"/>
</dbReference>
<evidence type="ECO:0000256" key="7">
    <source>
        <dbReference type="ARBA" id="ARBA00022555"/>
    </source>
</evidence>
<keyword evidence="10 17" id="KW-0663">Pyridoxal phosphate</keyword>
<keyword evidence="21" id="KW-1185">Reference proteome</keyword>
<evidence type="ECO:0000256" key="10">
    <source>
        <dbReference type="ARBA" id="ARBA00022898"/>
    </source>
</evidence>